<proteinExistence type="inferred from homology"/>
<dbReference type="Pfam" id="PF00069">
    <property type="entry name" value="Pkinase"/>
    <property type="match status" value="1"/>
</dbReference>
<dbReference type="EMBL" id="HBIO01001338">
    <property type="protein sequence ID" value="CAE0456106.1"/>
    <property type="molecule type" value="Transcribed_RNA"/>
</dbReference>
<evidence type="ECO:0000256" key="6">
    <source>
        <dbReference type="PROSITE-ProRule" id="PRU10141"/>
    </source>
</evidence>
<keyword evidence="3 6" id="KW-0547">Nucleotide-binding</keyword>
<keyword evidence="2" id="KW-0808">Transferase</keyword>
<dbReference type="GO" id="GO:0004674">
    <property type="term" value="F:protein serine/threonine kinase activity"/>
    <property type="evidence" value="ECO:0007669"/>
    <property type="project" value="UniProtKB-KW"/>
</dbReference>
<name>A0A7S3PUM8_9STRA</name>
<comment type="similarity">
    <text evidence="7">Belongs to the protein kinase superfamily.</text>
</comment>
<dbReference type="PROSITE" id="PS00108">
    <property type="entry name" value="PROTEIN_KINASE_ST"/>
    <property type="match status" value="1"/>
</dbReference>
<accession>A0A7S3PUM8</accession>
<dbReference type="Gene3D" id="3.30.200.20">
    <property type="entry name" value="Phosphorylase Kinase, domain 1"/>
    <property type="match status" value="1"/>
</dbReference>
<reference evidence="9" key="1">
    <citation type="submission" date="2021-01" db="EMBL/GenBank/DDBJ databases">
        <authorList>
            <person name="Corre E."/>
            <person name="Pelletier E."/>
            <person name="Niang G."/>
            <person name="Scheremetjew M."/>
            <person name="Finn R."/>
            <person name="Kale V."/>
            <person name="Holt S."/>
            <person name="Cochrane G."/>
            <person name="Meng A."/>
            <person name="Brown T."/>
            <person name="Cohen L."/>
        </authorList>
    </citation>
    <scope>NUCLEOTIDE SEQUENCE</scope>
    <source>
        <strain evidence="9">MM31A-1</strain>
    </source>
</reference>
<dbReference type="PROSITE" id="PS50011">
    <property type="entry name" value="PROTEIN_KINASE_DOM"/>
    <property type="match status" value="1"/>
</dbReference>
<sequence>MKSSISIEAITTDYGNSQIGRGAFGTINIAIHKSPTAYTYIALKSVRNAMTLDLENLSIPVFTELAALRVLSQNGGHENVIPLLSVQSYESSGITFIFPYCPIDLHEILHSLRFRGGTKMLPSGRKSSLPNRLEDSVIRTILRDIIRGLYYCHSKGIIHCDMKPGNVLFNTSRCRFQLADFGLVQLTSCSISAVGLCTLPYRSPEVLFGSQKYETSVDMWGVGLILAEMLSGGRPLFHGTSVLDQLGKIIDVTGTPNAQSWDGIEELPDYGKVIFETKAGVGLSSILTRLDNNEELGNIMQRLLTLDPAKRPSAKSCLHDEWMRGEFSSRQYLINALVPEKYISDYEMRLDHDTNKEERAHGLEQMKLKAVEIAISKRKGLKQYDEHQEESCPKVASSLPSLLSSKLKSRKNDIRVRSTKSNSVEVVFET</sequence>
<evidence type="ECO:0000256" key="5">
    <source>
        <dbReference type="ARBA" id="ARBA00022840"/>
    </source>
</evidence>
<dbReference type="PANTHER" id="PTHR24055">
    <property type="entry name" value="MITOGEN-ACTIVATED PROTEIN KINASE"/>
    <property type="match status" value="1"/>
</dbReference>
<dbReference type="InterPro" id="IPR011009">
    <property type="entry name" value="Kinase-like_dom_sf"/>
</dbReference>
<evidence type="ECO:0000259" key="8">
    <source>
        <dbReference type="PROSITE" id="PS50011"/>
    </source>
</evidence>
<dbReference type="PROSITE" id="PS00107">
    <property type="entry name" value="PROTEIN_KINASE_ATP"/>
    <property type="match status" value="1"/>
</dbReference>
<dbReference type="GO" id="GO:0005524">
    <property type="term" value="F:ATP binding"/>
    <property type="evidence" value="ECO:0007669"/>
    <property type="project" value="UniProtKB-UniRule"/>
</dbReference>
<evidence type="ECO:0000256" key="2">
    <source>
        <dbReference type="ARBA" id="ARBA00022679"/>
    </source>
</evidence>
<evidence type="ECO:0000256" key="1">
    <source>
        <dbReference type="ARBA" id="ARBA00022527"/>
    </source>
</evidence>
<keyword evidence="4" id="KW-0418">Kinase</keyword>
<dbReference type="SMART" id="SM00220">
    <property type="entry name" value="S_TKc"/>
    <property type="match status" value="1"/>
</dbReference>
<dbReference type="InterPro" id="IPR017441">
    <property type="entry name" value="Protein_kinase_ATP_BS"/>
</dbReference>
<dbReference type="Gene3D" id="1.10.510.10">
    <property type="entry name" value="Transferase(Phosphotransferase) domain 1"/>
    <property type="match status" value="1"/>
</dbReference>
<evidence type="ECO:0000256" key="4">
    <source>
        <dbReference type="ARBA" id="ARBA00022777"/>
    </source>
</evidence>
<dbReference type="InterPro" id="IPR008271">
    <property type="entry name" value="Ser/Thr_kinase_AS"/>
</dbReference>
<dbReference type="AlphaFoldDB" id="A0A7S3PUM8"/>
<keyword evidence="5 6" id="KW-0067">ATP-binding</keyword>
<keyword evidence="1 7" id="KW-0723">Serine/threonine-protein kinase</keyword>
<evidence type="ECO:0000256" key="3">
    <source>
        <dbReference type="ARBA" id="ARBA00022741"/>
    </source>
</evidence>
<gene>
    <name evidence="9" type="ORF">CDEB00056_LOCUS947</name>
</gene>
<feature type="binding site" evidence="6">
    <location>
        <position position="44"/>
    </location>
    <ligand>
        <name>ATP</name>
        <dbReference type="ChEBI" id="CHEBI:30616"/>
    </ligand>
</feature>
<protein>
    <recommendedName>
        <fullName evidence="8">Protein kinase domain-containing protein</fullName>
    </recommendedName>
</protein>
<dbReference type="InterPro" id="IPR050117">
    <property type="entry name" value="MAPK"/>
</dbReference>
<dbReference type="SUPFAM" id="SSF56112">
    <property type="entry name" value="Protein kinase-like (PK-like)"/>
    <property type="match status" value="1"/>
</dbReference>
<dbReference type="InterPro" id="IPR000719">
    <property type="entry name" value="Prot_kinase_dom"/>
</dbReference>
<evidence type="ECO:0000313" key="9">
    <source>
        <dbReference type="EMBL" id="CAE0456106.1"/>
    </source>
</evidence>
<dbReference type="FunFam" id="1.10.510.10:FF:000624">
    <property type="entry name" value="Mitogen-activated protein kinase"/>
    <property type="match status" value="1"/>
</dbReference>
<feature type="domain" description="Protein kinase" evidence="8">
    <location>
        <begin position="13"/>
        <end position="323"/>
    </location>
</feature>
<organism evidence="9">
    <name type="scientific">Chaetoceros debilis</name>
    <dbReference type="NCBI Taxonomy" id="122233"/>
    <lineage>
        <taxon>Eukaryota</taxon>
        <taxon>Sar</taxon>
        <taxon>Stramenopiles</taxon>
        <taxon>Ochrophyta</taxon>
        <taxon>Bacillariophyta</taxon>
        <taxon>Coscinodiscophyceae</taxon>
        <taxon>Chaetocerotophycidae</taxon>
        <taxon>Chaetocerotales</taxon>
        <taxon>Chaetocerotaceae</taxon>
        <taxon>Chaetoceros</taxon>
    </lineage>
</organism>
<evidence type="ECO:0000256" key="7">
    <source>
        <dbReference type="RuleBase" id="RU000304"/>
    </source>
</evidence>